<dbReference type="PANTHER" id="PTHR31635">
    <property type="entry name" value="REVERSE TRANSCRIPTASE DOMAIN-CONTAINING PROTEIN-RELATED"/>
    <property type="match status" value="1"/>
</dbReference>
<dbReference type="InterPro" id="IPR000477">
    <property type="entry name" value="RT_dom"/>
</dbReference>
<dbReference type="SUPFAM" id="SSF56672">
    <property type="entry name" value="DNA/RNA polymerases"/>
    <property type="match status" value="1"/>
</dbReference>
<protein>
    <recommendedName>
        <fullName evidence="1">Reverse transcriptase domain-containing protein</fullName>
    </recommendedName>
</protein>
<dbReference type="OrthoDB" id="416119at2759"/>
<dbReference type="Pfam" id="PF03372">
    <property type="entry name" value="Exo_endo_phos"/>
    <property type="match status" value="1"/>
</dbReference>
<evidence type="ECO:0000313" key="2">
    <source>
        <dbReference type="Ensembl" id="ENSLLEP00000028889.1"/>
    </source>
</evidence>
<dbReference type="Proteomes" id="UP000694569">
    <property type="component" value="Unplaced"/>
</dbReference>
<dbReference type="PANTHER" id="PTHR31635:SF196">
    <property type="entry name" value="REVERSE TRANSCRIPTASE DOMAIN-CONTAINING PROTEIN-RELATED"/>
    <property type="match status" value="1"/>
</dbReference>
<organism evidence="2 3">
    <name type="scientific">Leptobrachium leishanense</name>
    <name type="common">Leishan spiny toad</name>
    <dbReference type="NCBI Taxonomy" id="445787"/>
    <lineage>
        <taxon>Eukaryota</taxon>
        <taxon>Metazoa</taxon>
        <taxon>Chordata</taxon>
        <taxon>Craniata</taxon>
        <taxon>Vertebrata</taxon>
        <taxon>Euteleostomi</taxon>
        <taxon>Amphibia</taxon>
        <taxon>Batrachia</taxon>
        <taxon>Anura</taxon>
        <taxon>Pelobatoidea</taxon>
        <taxon>Megophryidae</taxon>
        <taxon>Leptobrachium</taxon>
    </lineage>
</organism>
<dbReference type="GeneTree" id="ENSGT00940000163630"/>
<name>A0A8C5PWR8_9ANUR</name>
<reference evidence="2" key="2">
    <citation type="submission" date="2025-09" db="UniProtKB">
        <authorList>
            <consortium name="Ensembl"/>
        </authorList>
    </citation>
    <scope>IDENTIFICATION</scope>
</reference>
<dbReference type="SUPFAM" id="SSF56219">
    <property type="entry name" value="DNase I-like"/>
    <property type="match status" value="1"/>
</dbReference>
<dbReference type="InterPro" id="IPR005135">
    <property type="entry name" value="Endo/exonuclease/phosphatase"/>
</dbReference>
<dbReference type="GO" id="GO:0003824">
    <property type="term" value="F:catalytic activity"/>
    <property type="evidence" value="ECO:0007669"/>
    <property type="project" value="InterPro"/>
</dbReference>
<dbReference type="Pfam" id="PF00078">
    <property type="entry name" value="RVT_1"/>
    <property type="match status" value="1"/>
</dbReference>
<dbReference type="Gene3D" id="3.60.10.10">
    <property type="entry name" value="Endonuclease/exonuclease/phosphatase"/>
    <property type="match status" value="1"/>
</dbReference>
<dbReference type="CDD" id="cd09076">
    <property type="entry name" value="L1-EN"/>
    <property type="match status" value="1"/>
</dbReference>
<dbReference type="AlphaFoldDB" id="A0A8C5PWR8"/>
<dbReference type="InterPro" id="IPR043502">
    <property type="entry name" value="DNA/RNA_pol_sf"/>
</dbReference>
<proteinExistence type="predicted"/>
<sequence length="1278" mass="143946">MTGRGGEARARLKVISHNVKGLLSPNKRRGATRYYRKLRADVVLLQETHFTRARVPGYWGEGYTAHYHSAGSTRKTGVSILMRGSLHFHLTQQESAMDGRYLRVSGTIGGKPVTFVSVYAPSPPEASFWRALEDRFAQLPNNGVFVGGDFNAVMDSYLDRSGTALNRAPPRSSKIFRGVVQAANLYDSWRLLHPRDRDYSFYSNPHDSYSRLDHIFCSRDNIPALVSSTIHEISWSDHAAVEIALLGWGTSGSASVWRFNASLLLDPGLKDTMNLDLTDFFERNFTPDMAVTTVWEAHKAFMRGKLIAIASRRKRERAAETVALTTRVGDLEREHKRTGDATLLRELLEARGSLNMLLSRQVQAALQWTGRKFFEKSNKPDTLLARRLKQQTRERTVRAVRLSSGEMTSDPRDISGAFCSYYASLYNGTTATPGLAGEELIREFLSRTDLPSFSHPQRAEMAAPISTEEVAEVIKHLHSSKSPGPDGFSVPYYKGLSPALLQPLTRLFNTYMKGREVPSSDMLLARIVVIPKPGKDPAVCPSYRPISLINVDMKIYAKILANRIGHYIAEVVHPDQVGFIPGREAPDNIRRALNLIQEAKTSGRSTLLLSLDAEKAFDRVDWKYLWATLTTFGIRGDLLTAIQALYAGPRAQVDTGGFLSAPFSILNGTRQGCPLSPLLFALSIEPLAAYIRNHPDVRGVEVGGKPYKMSLFADDVLLSLTSPITTLPNLMRALRDYGRISGYKLNADKSEVLDLNLTEEERAVVRDRFPFRWCRSSMGSLGTQLTPTWEQLYSANYGVLLPSLHTLLSTWSHLNLSLFGRIYAVKMTLLPKLLYLFRTLTIPIRRADLTFLQSAIHSFIWGGRRGRLPKNLMFQSRRQGGMGVPHLYTYYKAAQFAMLSMINLRSGAPLWTTLEQDMGGPQLLRTLQWAPKATPRTLHNSPTLQHSLRLWNLYRDGDGLSPPGSGLQSLFYNPRFPEGNPPRAFVWWLRSDITELRDLTLQGRPVTLGYLRESRALPPSETFRAIQLLHFVRGTLKETPDRRLTLYETCCRRKYRGSGLISSLYSSILDATFPQEASYVARWEEDLGGSLEGDEWADIIDRTSRVTICTAVRENCYKVMARWYIHPQRLARMYPGTPSTCFRGCGDEGTYMHAWWECDMVRTIWTEVFGDLSRALGIHLCPDPWTALLNRPHPEARLTRGEHSLVSRVCAAVRICLAKTWKGPPPPRQLIEAKIWHMVLMERLTAVVLDRMAHFEAVWSPWLTTFASPASARIAFSG</sequence>
<reference evidence="2" key="1">
    <citation type="submission" date="2025-08" db="UniProtKB">
        <authorList>
            <consortium name="Ensembl"/>
        </authorList>
    </citation>
    <scope>IDENTIFICATION</scope>
</reference>
<dbReference type="PROSITE" id="PS50878">
    <property type="entry name" value="RT_POL"/>
    <property type="match status" value="1"/>
</dbReference>
<dbReference type="Ensembl" id="ENSLLET00000030011.1">
    <property type="protein sequence ID" value="ENSLLEP00000028889.1"/>
    <property type="gene ID" value="ENSLLEG00000018343.1"/>
</dbReference>
<dbReference type="CDD" id="cd01650">
    <property type="entry name" value="RT_nLTR_like"/>
    <property type="match status" value="1"/>
</dbReference>
<keyword evidence="3" id="KW-1185">Reference proteome</keyword>
<evidence type="ECO:0000313" key="3">
    <source>
        <dbReference type="Proteomes" id="UP000694569"/>
    </source>
</evidence>
<feature type="domain" description="Reverse transcriptase" evidence="1">
    <location>
        <begin position="511"/>
        <end position="778"/>
    </location>
</feature>
<evidence type="ECO:0000259" key="1">
    <source>
        <dbReference type="PROSITE" id="PS50878"/>
    </source>
</evidence>
<accession>A0A8C5PWR8</accession>
<dbReference type="InterPro" id="IPR036691">
    <property type="entry name" value="Endo/exonu/phosph_ase_sf"/>
</dbReference>